<accession>A0AB74UGP5</accession>
<protein>
    <submittedName>
        <fullName evidence="1">Uncharacterized protein</fullName>
    </submittedName>
</protein>
<proteinExistence type="predicted"/>
<dbReference type="PROSITE" id="PS51257">
    <property type="entry name" value="PROKAR_LIPOPROTEIN"/>
    <property type="match status" value="1"/>
</dbReference>
<gene>
    <name evidence="1" type="ORF">BL57_295</name>
</gene>
<sequence length="44" mass="4664">MIKTEPSLPELLPHRTNLDTGAFFTGVLGSGCSIPRPPADPSRS</sequence>
<organism evidence="1">
    <name type="scientific">Caulobacter phage BL57</name>
    <dbReference type="NCBI Taxonomy" id="3348355"/>
    <lineage>
        <taxon>Viruses</taxon>
    </lineage>
</organism>
<name>A0AB74UGP5_9VIRU</name>
<reference evidence="1" key="1">
    <citation type="submission" date="2024-10" db="EMBL/GenBank/DDBJ databases">
        <title>Genetic diversity among independent isolates of the Dolichocephalovirinae subfamily.</title>
        <authorList>
            <person name="Ely B."/>
            <person name="Thomas Q."/>
            <person name="Mohammadi T."/>
        </authorList>
    </citation>
    <scope>NUCLEOTIDE SEQUENCE</scope>
</reference>
<dbReference type="EMBL" id="PQ287320">
    <property type="protein sequence ID" value="XHV10767.1"/>
    <property type="molecule type" value="Genomic_DNA"/>
</dbReference>
<evidence type="ECO:0000313" key="1">
    <source>
        <dbReference type="EMBL" id="XHV10767.1"/>
    </source>
</evidence>